<evidence type="ECO:0000313" key="2">
    <source>
        <dbReference type="EMBL" id="BBM83441.1"/>
    </source>
</evidence>
<dbReference type="Proteomes" id="UP000326354">
    <property type="component" value="Chromosome"/>
</dbReference>
<evidence type="ECO:0000259" key="1">
    <source>
        <dbReference type="Pfam" id="PF08241"/>
    </source>
</evidence>
<proteinExistence type="predicted"/>
<keyword evidence="3" id="KW-1185">Reference proteome</keyword>
<name>A0A5S9ILA3_UABAM</name>
<evidence type="ECO:0000313" key="3">
    <source>
        <dbReference type="Proteomes" id="UP000326354"/>
    </source>
</evidence>
<dbReference type="OrthoDB" id="517270at2"/>
<reference evidence="2 3" key="1">
    <citation type="submission" date="2019-08" db="EMBL/GenBank/DDBJ databases">
        <title>Complete genome sequence of Candidatus Uab amorphum.</title>
        <authorList>
            <person name="Shiratori T."/>
            <person name="Suzuki S."/>
            <person name="Kakizawa Y."/>
            <person name="Ishida K."/>
        </authorList>
    </citation>
    <scope>NUCLEOTIDE SEQUENCE [LARGE SCALE GENOMIC DNA]</scope>
    <source>
        <strain evidence="2 3">SRT547</strain>
    </source>
</reference>
<sequence length="220" mass="24345">MKLKAQQNLDDSDVVANNAMNRERGLSGINSYEKELRFSIVDFINKRLETQPQVAWLDLCCGKGYALQQASQRFSSDKLIIYAVDLVGDFVHVAGGKFTVGSLPEALPDRCFDLITCVHGLHYIGDKLQVIFRATQCLTSQGIFLANLDHRNIKSISGKTLRGIVKLLRDPPCKYSGHVLCISSQISAFPFAFIGADDKAGANYTGQPVVDSYYDFRSKA</sequence>
<keyword evidence="2" id="KW-0489">Methyltransferase</keyword>
<dbReference type="InterPro" id="IPR013216">
    <property type="entry name" value="Methyltransf_11"/>
</dbReference>
<dbReference type="KEGG" id="uam:UABAM_01793"/>
<dbReference type="EMBL" id="AP019860">
    <property type="protein sequence ID" value="BBM83441.1"/>
    <property type="molecule type" value="Genomic_DNA"/>
</dbReference>
<gene>
    <name evidence="2" type="ORF">UABAM_01793</name>
</gene>
<dbReference type="Gene3D" id="3.40.50.150">
    <property type="entry name" value="Vaccinia Virus protein VP39"/>
    <property type="match status" value="1"/>
</dbReference>
<feature type="domain" description="Methyltransferase type 11" evidence="1">
    <location>
        <begin position="57"/>
        <end position="145"/>
    </location>
</feature>
<protein>
    <submittedName>
        <fullName evidence="2">Methyltransferase</fullName>
    </submittedName>
</protein>
<accession>A0A5S9ILA3</accession>
<dbReference type="AlphaFoldDB" id="A0A5S9ILA3"/>
<dbReference type="SUPFAM" id="SSF53335">
    <property type="entry name" value="S-adenosyl-L-methionine-dependent methyltransferases"/>
    <property type="match status" value="1"/>
</dbReference>
<dbReference type="RefSeq" id="WP_151967640.1">
    <property type="nucleotide sequence ID" value="NZ_AP019860.1"/>
</dbReference>
<keyword evidence="2" id="KW-0808">Transferase</keyword>
<dbReference type="Pfam" id="PF08241">
    <property type="entry name" value="Methyltransf_11"/>
    <property type="match status" value="1"/>
</dbReference>
<dbReference type="InterPro" id="IPR029063">
    <property type="entry name" value="SAM-dependent_MTases_sf"/>
</dbReference>
<organism evidence="2 3">
    <name type="scientific">Uabimicrobium amorphum</name>
    <dbReference type="NCBI Taxonomy" id="2596890"/>
    <lineage>
        <taxon>Bacteria</taxon>
        <taxon>Pseudomonadati</taxon>
        <taxon>Planctomycetota</taxon>
        <taxon>Candidatus Uabimicrobiia</taxon>
        <taxon>Candidatus Uabimicrobiales</taxon>
        <taxon>Candidatus Uabimicrobiaceae</taxon>
        <taxon>Candidatus Uabimicrobium</taxon>
    </lineage>
</organism>
<dbReference type="GO" id="GO:0008757">
    <property type="term" value="F:S-adenosylmethionine-dependent methyltransferase activity"/>
    <property type="evidence" value="ECO:0007669"/>
    <property type="project" value="InterPro"/>
</dbReference>
<dbReference type="GO" id="GO:0032259">
    <property type="term" value="P:methylation"/>
    <property type="evidence" value="ECO:0007669"/>
    <property type="project" value="UniProtKB-KW"/>
</dbReference>